<gene>
    <name evidence="3" type="ORF">ACFHYO_11370</name>
</gene>
<reference evidence="3 4" key="1">
    <citation type="submission" date="2024-09" db="EMBL/GenBank/DDBJ databases">
        <authorList>
            <person name="Sun Q."/>
            <person name="Mori K."/>
        </authorList>
    </citation>
    <scope>NUCLEOTIDE SEQUENCE [LARGE SCALE GENOMIC DNA]</scope>
    <source>
        <strain evidence="3 4">KCTC 42086</strain>
    </source>
</reference>
<dbReference type="EMBL" id="JBHMQU010000052">
    <property type="protein sequence ID" value="MFC0812708.1"/>
    <property type="molecule type" value="Genomic_DNA"/>
</dbReference>
<comment type="caution">
    <text evidence="3">The sequence shown here is derived from an EMBL/GenBank/DDBJ whole genome shotgun (WGS) entry which is preliminary data.</text>
</comment>
<name>A0ABV6T603_9RHOB</name>
<dbReference type="RefSeq" id="WP_394320515.1">
    <property type="nucleotide sequence ID" value="NZ_JBHMQU010000052.1"/>
</dbReference>
<dbReference type="InterPro" id="IPR036249">
    <property type="entry name" value="Thioredoxin-like_sf"/>
</dbReference>
<dbReference type="Gene3D" id="3.40.30.10">
    <property type="entry name" value="Glutaredoxin"/>
    <property type="match status" value="1"/>
</dbReference>
<dbReference type="Pfam" id="PF13098">
    <property type="entry name" value="Thioredoxin_2"/>
    <property type="match status" value="1"/>
</dbReference>
<accession>A0ABV6T603</accession>
<evidence type="ECO:0000313" key="3">
    <source>
        <dbReference type="EMBL" id="MFC0812708.1"/>
    </source>
</evidence>
<dbReference type="CDD" id="cd02951">
    <property type="entry name" value="SoxW"/>
    <property type="match status" value="1"/>
</dbReference>
<keyword evidence="1" id="KW-0732">Signal</keyword>
<evidence type="ECO:0000313" key="4">
    <source>
        <dbReference type="Proteomes" id="UP001589920"/>
    </source>
</evidence>
<dbReference type="SUPFAM" id="SSF52833">
    <property type="entry name" value="Thioredoxin-like"/>
    <property type="match status" value="1"/>
</dbReference>
<dbReference type="Proteomes" id="UP001589920">
    <property type="component" value="Unassembled WGS sequence"/>
</dbReference>
<dbReference type="InterPro" id="IPR041737">
    <property type="entry name" value="SoxW"/>
</dbReference>
<evidence type="ECO:0000259" key="2">
    <source>
        <dbReference type="Pfam" id="PF13098"/>
    </source>
</evidence>
<protein>
    <submittedName>
        <fullName evidence="3">Thioredoxin family protein</fullName>
    </submittedName>
</protein>
<feature type="signal peptide" evidence="1">
    <location>
        <begin position="1"/>
        <end position="19"/>
    </location>
</feature>
<keyword evidence="4" id="KW-1185">Reference proteome</keyword>
<sequence length="184" mass="19564">MRRKAMVAALAAWGAMAGAALSGSVPLGDDGLHKPDWLKDSFRDVREDAAEAAAAGRVLMLLVEQQGCIYCAELHETVLTDPRIDRLIRERFDVVQIDLFGGTDVTDSDGEVLSEKRMAGKWGVTVTPTLMLMPAAIPEGVSAPRAAMAVVPGVLEADRMLALLDWAAAGGPGTGRTLPEVLRK</sequence>
<feature type="domain" description="Thioredoxin-like fold" evidence="2">
    <location>
        <begin position="53"/>
        <end position="136"/>
    </location>
</feature>
<evidence type="ECO:0000256" key="1">
    <source>
        <dbReference type="SAM" id="SignalP"/>
    </source>
</evidence>
<proteinExistence type="predicted"/>
<organism evidence="3 4">
    <name type="scientific">Paracoccus panacisoli</name>
    <dbReference type="NCBI Taxonomy" id="1510163"/>
    <lineage>
        <taxon>Bacteria</taxon>
        <taxon>Pseudomonadati</taxon>
        <taxon>Pseudomonadota</taxon>
        <taxon>Alphaproteobacteria</taxon>
        <taxon>Rhodobacterales</taxon>
        <taxon>Paracoccaceae</taxon>
        <taxon>Paracoccus</taxon>
    </lineage>
</organism>
<feature type="chain" id="PRO_5045140643" evidence="1">
    <location>
        <begin position="20"/>
        <end position="184"/>
    </location>
</feature>
<dbReference type="InterPro" id="IPR012336">
    <property type="entry name" value="Thioredoxin-like_fold"/>
</dbReference>